<evidence type="ECO:0000313" key="7">
    <source>
        <dbReference type="EMBL" id="SPE19844.1"/>
    </source>
</evidence>
<dbReference type="PIRSF" id="PIRSF035875">
    <property type="entry name" value="RNase_BN"/>
    <property type="match status" value="1"/>
</dbReference>
<feature type="transmembrane region" description="Helical" evidence="6">
    <location>
        <begin position="280"/>
        <end position="301"/>
    </location>
</feature>
<evidence type="ECO:0000256" key="2">
    <source>
        <dbReference type="ARBA" id="ARBA00022475"/>
    </source>
</evidence>
<organism evidence="7 8">
    <name type="scientific">Candidatus Sulfuritelmatomonas gaucii</name>
    <dbReference type="NCBI Taxonomy" id="2043161"/>
    <lineage>
        <taxon>Bacteria</taxon>
        <taxon>Pseudomonadati</taxon>
        <taxon>Acidobacteriota</taxon>
        <taxon>Terriglobia</taxon>
        <taxon>Terriglobales</taxon>
        <taxon>Acidobacteriaceae</taxon>
        <taxon>Candidatus Sulfuritelmatomonas</taxon>
    </lineage>
</organism>
<accession>A0A2N9L9W3</accession>
<keyword evidence="3 6" id="KW-0812">Transmembrane</keyword>
<dbReference type="PANTHER" id="PTHR30213">
    <property type="entry name" value="INNER MEMBRANE PROTEIN YHJD"/>
    <property type="match status" value="1"/>
</dbReference>
<feature type="transmembrane region" description="Helical" evidence="6">
    <location>
        <begin position="247"/>
        <end position="268"/>
    </location>
</feature>
<evidence type="ECO:0000313" key="8">
    <source>
        <dbReference type="Proteomes" id="UP000239735"/>
    </source>
</evidence>
<keyword evidence="5 6" id="KW-0472">Membrane</keyword>
<dbReference type="Pfam" id="PF03631">
    <property type="entry name" value="Virul_fac_BrkB"/>
    <property type="match status" value="1"/>
</dbReference>
<evidence type="ECO:0000256" key="5">
    <source>
        <dbReference type="ARBA" id="ARBA00023136"/>
    </source>
</evidence>
<dbReference type="EMBL" id="OKRB01000081">
    <property type="protein sequence ID" value="SPE19844.1"/>
    <property type="molecule type" value="Genomic_DNA"/>
</dbReference>
<dbReference type="GO" id="GO:0005886">
    <property type="term" value="C:plasma membrane"/>
    <property type="evidence" value="ECO:0007669"/>
    <property type="project" value="UniProtKB-SubCell"/>
</dbReference>
<feature type="transmembrane region" description="Helical" evidence="6">
    <location>
        <begin position="214"/>
        <end position="235"/>
    </location>
</feature>
<reference evidence="8" key="1">
    <citation type="submission" date="2018-02" db="EMBL/GenBank/DDBJ databases">
        <authorList>
            <person name="Hausmann B."/>
        </authorList>
    </citation>
    <scope>NUCLEOTIDE SEQUENCE [LARGE SCALE GENOMIC DNA]</scope>
    <source>
        <strain evidence="8">Peat soil MAG SbA5</strain>
    </source>
</reference>
<keyword evidence="2" id="KW-1003">Cell membrane</keyword>
<evidence type="ECO:0000256" key="3">
    <source>
        <dbReference type="ARBA" id="ARBA00022692"/>
    </source>
</evidence>
<feature type="transmembrane region" description="Helical" evidence="6">
    <location>
        <begin position="162"/>
        <end position="194"/>
    </location>
</feature>
<gene>
    <name evidence="7" type="ORF">SBA5_250074</name>
</gene>
<evidence type="ECO:0000256" key="4">
    <source>
        <dbReference type="ARBA" id="ARBA00022989"/>
    </source>
</evidence>
<protein>
    <submittedName>
        <fullName evidence="7">Ribonuclease BN</fullName>
    </submittedName>
</protein>
<feature type="transmembrane region" description="Helical" evidence="6">
    <location>
        <begin position="49"/>
        <end position="72"/>
    </location>
</feature>
<proteinExistence type="predicted"/>
<dbReference type="InterPro" id="IPR017039">
    <property type="entry name" value="Virul_fac_BrkB"/>
</dbReference>
<keyword evidence="4 6" id="KW-1133">Transmembrane helix</keyword>
<dbReference type="AlphaFoldDB" id="A0A2N9L9W3"/>
<name>A0A2N9L9W3_9BACT</name>
<evidence type="ECO:0000256" key="1">
    <source>
        <dbReference type="ARBA" id="ARBA00004651"/>
    </source>
</evidence>
<dbReference type="PANTHER" id="PTHR30213:SF0">
    <property type="entry name" value="UPF0761 MEMBRANE PROTEIN YIHY"/>
    <property type="match status" value="1"/>
</dbReference>
<evidence type="ECO:0000256" key="6">
    <source>
        <dbReference type="SAM" id="Phobius"/>
    </source>
</evidence>
<comment type="subcellular location">
    <subcellularLocation>
        <location evidence="1">Cell membrane</location>
        <topology evidence="1">Multi-pass membrane protein</topology>
    </subcellularLocation>
</comment>
<feature type="transmembrane region" description="Helical" evidence="6">
    <location>
        <begin position="121"/>
        <end position="141"/>
    </location>
</feature>
<dbReference type="Proteomes" id="UP000239735">
    <property type="component" value="Unassembled WGS sequence"/>
</dbReference>
<sequence length="312" mass="34610">MEEARSAGEALAEAAKGPAQPVTHSKWYQWRKDGTALIAYLLDSEVHTFAFSVAANAILSFIPFVILLYTLALRVFHSPPKGPMVLVVNDMVNYFLPSVTSKQNWLVDSLDAAAFASSRHGVQALSLVMILISCTGIFLPLEVALNQAWGVAKSRNYLYNQTIAFGLALLMVGLGVLSMVVNVGVDKVLVIALVHDSNNWFFKVLNYSYGALSYIWLALSTGAASIVFFFSVYYLLPNRKVPWRPVLRTSIITGLIWLISRFIFVSVLPHLDLKALYGPFYVSVGLLFWAYISGLILFAGAQFSVARWKDRE</sequence>